<organism evidence="10 11">
    <name type="scientific">Sporocytophaga myxococcoides</name>
    <dbReference type="NCBI Taxonomy" id="153721"/>
    <lineage>
        <taxon>Bacteria</taxon>
        <taxon>Pseudomonadati</taxon>
        <taxon>Bacteroidota</taxon>
        <taxon>Cytophagia</taxon>
        <taxon>Cytophagales</taxon>
        <taxon>Cytophagaceae</taxon>
        <taxon>Sporocytophaga</taxon>
    </lineage>
</organism>
<dbReference type="GO" id="GO:0005524">
    <property type="term" value="F:ATP binding"/>
    <property type="evidence" value="ECO:0007669"/>
    <property type="project" value="UniProtKB-KW"/>
</dbReference>
<evidence type="ECO:0000313" key="11">
    <source>
        <dbReference type="Proteomes" id="UP000030185"/>
    </source>
</evidence>
<dbReference type="PROSITE" id="PS50893">
    <property type="entry name" value="ABC_TRANSPORTER_2"/>
    <property type="match status" value="1"/>
</dbReference>
<dbReference type="GO" id="GO:0015421">
    <property type="term" value="F:ABC-type oligopeptide transporter activity"/>
    <property type="evidence" value="ECO:0007669"/>
    <property type="project" value="TreeGrafter"/>
</dbReference>
<feature type="domain" description="ABC transporter" evidence="8">
    <location>
        <begin position="503"/>
        <end position="735"/>
    </location>
</feature>
<dbReference type="InterPro" id="IPR039421">
    <property type="entry name" value="Type_1_exporter"/>
</dbReference>
<dbReference type="SMART" id="SM00382">
    <property type="entry name" value="AAA"/>
    <property type="match status" value="1"/>
</dbReference>
<dbReference type="eggNOG" id="COG2274">
    <property type="taxonomic scope" value="Bacteria"/>
</dbReference>
<evidence type="ECO:0000259" key="8">
    <source>
        <dbReference type="PROSITE" id="PS50893"/>
    </source>
</evidence>
<dbReference type="Gene3D" id="1.20.1560.10">
    <property type="entry name" value="ABC transporter type 1, transmembrane domain"/>
    <property type="match status" value="1"/>
</dbReference>
<evidence type="ECO:0000259" key="9">
    <source>
        <dbReference type="PROSITE" id="PS50929"/>
    </source>
</evidence>
<keyword evidence="4" id="KW-0067">ATP-binding</keyword>
<dbReference type="SUPFAM" id="SSF90123">
    <property type="entry name" value="ABC transporter transmembrane region"/>
    <property type="match status" value="1"/>
</dbReference>
<evidence type="ECO:0000256" key="1">
    <source>
        <dbReference type="ARBA" id="ARBA00004651"/>
    </source>
</evidence>
<dbReference type="InterPro" id="IPR036640">
    <property type="entry name" value="ABC1_TM_sf"/>
</dbReference>
<evidence type="ECO:0000313" key="10">
    <source>
        <dbReference type="EMBL" id="GAL85549.1"/>
    </source>
</evidence>
<keyword evidence="6 7" id="KW-0472">Membrane</keyword>
<dbReference type="InterPro" id="IPR003439">
    <property type="entry name" value="ABC_transporter-like_ATP-bd"/>
</dbReference>
<keyword evidence="3" id="KW-0547">Nucleotide-binding</keyword>
<keyword evidence="5 7" id="KW-1133">Transmembrane helix</keyword>
<dbReference type="PROSITE" id="PS50929">
    <property type="entry name" value="ABC_TM1F"/>
    <property type="match status" value="1"/>
</dbReference>
<feature type="transmembrane region" description="Helical" evidence="7">
    <location>
        <begin position="410"/>
        <end position="433"/>
    </location>
</feature>
<dbReference type="InterPro" id="IPR003593">
    <property type="entry name" value="AAA+_ATPase"/>
</dbReference>
<proteinExistence type="predicted"/>
<reference evidence="10 11" key="1">
    <citation type="submission" date="2014-09" db="EMBL/GenBank/DDBJ databases">
        <title>Sporocytophaga myxococcoides PG-01 genome sequencing.</title>
        <authorList>
            <person name="Liu L."/>
            <person name="Gao P.J."/>
            <person name="Chen G.J."/>
            <person name="Wang L.S."/>
        </authorList>
    </citation>
    <scope>NUCLEOTIDE SEQUENCE [LARGE SCALE GENOMIC DNA]</scope>
    <source>
        <strain evidence="10 11">PG-01</strain>
    </source>
</reference>
<dbReference type="EMBL" id="BBLT01000005">
    <property type="protein sequence ID" value="GAL85549.1"/>
    <property type="molecule type" value="Genomic_DNA"/>
</dbReference>
<protein>
    <submittedName>
        <fullName evidence="10">Xenobiotic-transporting ATPase</fullName>
    </submittedName>
</protein>
<dbReference type="PANTHER" id="PTHR43394">
    <property type="entry name" value="ATP-DEPENDENT PERMEASE MDL1, MITOCHONDRIAL"/>
    <property type="match status" value="1"/>
</dbReference>
<dbReference type="Pfam" id="PF00005">
    <property type="entry name" value="ABC_tran"/>
    <property type="match status" value="1"/>
</dbReference>
<feature type="transmembrane region" description="Helical" evidence="7">
    <location>
        <begin position="223"/>
        <end position="248"/>
    </location>
</feature>
<dbReference type="SUPFAM" id="SSF52540">
    <property type="entry name" value="P-loop containing nucleoside triphosphate hydrolases"/>
    <property type="match status" value="1"/>
</dbReference>
<evidence type="ECO:0000256" key="7">
    <source>
        <dbReference type="SAM" id="Phobius"/>
    </source>
</evidence>
<evidence type="ECO:0000256" key="5">
    <source>
        <dbReference type="ARBA" id="ARBA00022989"/>
    </source>
</evidence>
<dbReference type="GO" id="GO:0016887">
    <property type="term" value="F:ATP hydrolysis activity"/>
    <property type="evidence" value="ECO:0007669"/>
    <property type="project" value="InterPro"/>
</dbReference>
<comment type="caution">
    <text evidence="10">The sequence shown here is derived from an EMBL/GenBank/DDBJ whole genome shotgun (WGS) entry which is preliminary data.</text>
</comment>
<keyword evidence="11" id="KW-1185">Reference proteome</keyword>
<dbReference type="GO" id="GO:0005886">
    <property type="term" value="C:plasma membrane"/>
    <property type="evidence" value="ECO:0007669"/>
    <property type="project" value="UniProtKB-SubCell"/>
</dbReference>
<evidence type="ECO:0000256" key="3">
    <source>
        <dbReference type="ARBA" id="ARBA00022741"/>
    </source>
</evidence>
<feature type="transmembrane region" description="Helical" evidence="7">
    <location>
        <begin position="300"/>
        <end position="319"/>
    </location>
</feature>
<name>A0A098LGG4_9BACT</name>
<dbReference type="InterPro" id="IPR027417">
    <property type="entry name" value="P-loop_NTPase"/>
</dbReference>
<keyword evidence="2 7" id="KW-0812">Transmembrane</keyword>
<dbReference type="InterPro" id="IPR011527">
    <property type="entry name" value="ABC1_TM_dom"/>
</dbReference>
<gene>
    <name evidence="10" type="ORF">MYP_2778</name>
</gene>
<dbReference type="STRING" id="153721.MYP_2778"/>
<feature type="transmembrane region" description="Helical" evidence="7">
    <location>
        <begin position="187"/>
        <end position="211"/>
    </location>
</feature>
<sequence length="735" mass="83692">MNISVISETHQLFLKMNEISFNIKEVEKQLGTLYSEGEIDHNSYLDYLFETGSFVNLAYFRNWMSEEEVSHLIKTSDVPFLVFKKDEKNKIVPAILYRSNNRCFIHNITESGQREYEFKSEYLSDFLKGQQLFNLKENDNKIFVLTCFPNQPIYSNDDNFKPGSYYEKIKTFQRLLLILKSEKREIFYIYIYAIIAGIIGLSLPLGVQSIIGFVSSGQVSTSVIVLISFIIIGIMITGGLQVMQLSLVEYIQQRLFTKTAFEFAYRIPKIKIESVLKYYPPELMNRFFDIITLQKGLAKLLLEFSAALLQVLLGLMLLSLYHSTFIFFGIFLVTILFLIIRLTGPKGLKTSLKESKYKYMVANWLEEVAKSLSTFKQAGYSNLPLEKTDYIVSNYLHARNSHFNVLITQYLSFVAFKTLITGGLLILGCILLVEKQINIGQFVASEIIIILIMNAVEKIIMQLDTAYDVLTSIEKIGHVIDLPIEIPKGINLELPANAPGLSIGIKKLKYKYPAEPEYILKNIDLEIKPSERICISGYSSSGKTTFINIILGFLTSYEGIVTLNNISLRNINKNSLLSLTGNNASQEDLFDGTILENITLGKNNIRLEDVQWATDCVDLTEFIQSQSEGFHTRLINGRLGISESVARKIIIARSIVFKPKLLILEDVLLGLEKETKLKMLNVLLSNQYNWTVIIISNDENIMKMCDRTIILKGGTIVSEGSYEEIKQNIHFKDLI</sequence>
<dbReference type="AlphaFoldDB" id="A0A098LGG4"/>
<comment type="subcellular location">
    <subcellularLocation>
        <location evidence="1">Cell membrane</location>
        <topology evidence="1">Multi-pass membrane protein</topology>
    </subcellularLocation>
</comment>
<evidence type="ECO:0000256" key="6">
    <source>
        <dbReference type="ARBA" id="ARBA00023136"/>
    </source>
</evidence>
<dbReference type="Proteomes" id="UP000030185">
    <property type="component" value="Unassembled WGS sequence"/>
</dbReference>
<dbReference type="Gene3D" id="3.40.50.300">
    <property type="entry name" value="P-loop containing nucleotide triphosphate hydrolases"/>
    <property type="match status" value="1"/>
</dbReference>
<evidence type="ECO:0000256" key="2">
    <source>
        <dbReference type="ARBA" id="ARBA00022692"/>
    </source>
</evidence>
<dbReference type="PANTHER" id="PTHR43394:SF4">
    <property type="entry name" value="TOXIN SECRETION ABC TRANSPORTER ATP-BINDING PROTEIN"/>
    <property type="match status" value="1"/>
</dbReference>
<feature type="transmembrane region" description="Helical" evidence="7">
    <location>
        <begin position="325"/>
        <end position="344"/>
    </location>
</feature>
<dbReference type="RefSeq" id="WP_231570043.1">
    <property type="nucleotide sequence ID" value="NZ_BBLT01000005.1"/>
</dbReference>
<evidence type="ECO:0000256" key="4">
    <source>
        <dbReference type="ARBA" id="ARBA00022840"/>
    </source>
</evidence>
<accession>A0A098LGG4</accession>
<feature type="domain" description="ABC transmembrane type-1" evidence="9">
    <location>
        <begin position="191"/>
        <end position="468"/>
    </location>
</feature>